<proteinExistence type="predicted"/>
<protein>
    <recommendedName>
        <fullName evidence="2">CHAT domain-containing protein</fullName>
    </recommendedName>
</protein>
<keyword evidence="1" id="KW-0812">Transmembrane</keyword>
<feature type="transmembrane region" description="Helical" evidence="1">
    <location>
        <begin position="403"/>
        <end position="420"/>
    </location>
</feature>
<name>A0A2W4W0B0_9CYAN</name>
<evidence type="ECO:0000259" key="2">
    <source>
        <dbReference type="Pfam" id="PF12770"/>
    </source>
</evidence>
<keyword evidence="1" id="KW-0472">Membrane</keyword>
<reference evidence="3 4" key="1">
    <citation type="submission" date="2018-04" db="EMBL/GenBank/DDBJ databases">
        <authorList>
            <person name="Go L.Y."/>
            <person name="Mitchell J.A."/>
        </authorList>
    </citation>
    <scope>NUCLEOTIDE SEQUENCE [LARGE SCALE GENOMIC DNA]</scope>
    <source>
        <strain evidence="3">ULC066bin1</strain>
    </source>
</reference>
<sequence length="604" mass="68471">MGKLVTLKFNDGNFEQGFSVTIQIGQEGVQPSSEISVVLPPSTDLPELYDAWQSIYLAIGSPTRLFADANAVTNVSFIEDCYDAAEKLAEQLNEWLRSQSFLPARELLSDNIQRTDEVRVLLQSGNPYLQKMPWHLWDLFDRRYTKSEIAIAAPAYSSIEPTQKHSDKIRILVILGNSEGIDIDADRTMLEQLPNAEVTLLVEPRRQQLNDELWQQQWDILFFAGHSSTQEDIGRIYINETESLRMEQLRYALRTAVSNGLRLAIFNSCDGLGLARSLFDLHIPQVIVMREPIPDEVAQKFLRYFLEDFSSGTSCYLSVRRARERLQGIEDRFPCATWLPIICQNPAEMPLTWSIPKNEKVTIPLPAPTKTTMPVVTPMIEVSPQKSLSRSNKRTKLFQLPQTYMLLAGTALGLACFVAVLRPRPIVIASGGAIAAIVFGAWAWQVKKEFAWLNENNLLDRYVFASKVEALERKSLATGMQWRRAKAWTREIHAYAEKIVEKESDMTVDILETLITVLALAEQVADAITTIGQVKSENYRVVAQRRLQASYDRLQATHELLQNLQDQVLLLSLDRNSSNFKMEIPAQLRLAIDTNKITLQANEN</sequence>
<evidence type="ECO:0000313" key="4">
    <source>
        <dbReference type="Proteomes" id="UP000249467"/>
    </source>
</evidence>
<dbReference type="InterPro" id="IPR024983">
    <property type="entry name" value="CHAT_dom"/>
</dbReference>
<dbReference type="AlphaFoldDB" id="A0A2W4W0B0"/>
<feature type="transmembrane region" description="Helical" evidence="1">
    <location>
        <begin position="426"/>
        <end position="444"/>
    </location>
</feature>
<feature type="domain" description="CHAT" evidence="2">
    <location>
        <begin position="105"/>
        <end position="330"/>
    </location>
</feature>
<keyword evidence="1" id="KW-1133">Transmembrane helix</keyword>
<evidence type="ECO:0000256" key="1">
    <source>
        <dbReference type="SAM" id="Phobius"/>
    </source>
</evidence>
<dbReference type="Pfam" id="PF12770">
    <property type="entry name" value="CHAT"/>
    <property type="match status" value="1"/>
</dbReference>
<organism evidence="3 4">
    <name type="scientific">Pseudanabaena frigida</name>
    <dbReference type="NCBI Taxonomy" id="945775"/>
    <lineage>
        <taxon>Bacteria</taxon>
        <taxon>Bacillati</taxon>
        <taxon>Cyanobacteriota</taxon>
        <taxon>Cyanophyceae</taxon>
        <taxon>Pseudanabaenales</taxon>
        <taxon>Pseudanabaenaceae</taxon>
        <taxon>Pseudanabaena</taxon>
    </lineage>
</organism>
<dbReference type="EMBL" id="QBML01000026">
    <property type="protein sequence ID" value="PZO38042.1"/>
    <property type="molecule type" value="Genomic_DNA"/>
</dbReference>
<comment type="caution">
    <text evidence="3">The sequence shown here is derived from an EMBL/GenBank/DDBJ whole genome shotgun (WGS) entry which is preliminary data.</text>
</comment>
<gene>
    <name evidence="3" type="ORF">DCF19_17520</name>
</gene>
<dbReference type="Proteomes" id="UP000249467">
    <property type="component" value="Unassembled WGS sequence"/>
</dbReference>
<evidence type="ECO:0000313" key="3">
    <source>
        <dbReference type="EMBL" id="PZO38042.1"/>
    </source>
</evidence>
<reference evidence="3 4" key="2">
    <citation type="submission" date="2018-06" db="EMBL/GenBank/DDBJ databases">
        <title>Metagenomic assembly of (sub)arctic Cyanobacteria and their associated microbiome from non-axenic cultures.</title>
        <authorList>
            <person name="Baurain D."/>
        </authorList>
    </citation>
    <scope>NUCLEOTIDE SEQUENCE [LARGE SCALE GENOMIC DNA]</scope>
    <source>
        <strain evidence="3">ULC066bin1</strain>
    </source>
</reference>
<accession>A0A2W4W0B0</accession>